<evidence type="ECO:0000313" key="2">
    <source>
        <dbReference type="Proteomes" id="UP000233551"/>
    </source>
</evidence>
<dbReference type="AlphaFoldDB" id="A0A2I0HEX7"/>
<gene>
    <name evidence="1" type="ORF">CRG98_049361</name>
</gene>
<organism evidence="1 2">
    <name type="scientific">Punica granatum</name>
    <name type="common">Pomegranate</name>
    <dbReference type="NCBI Taxonomy" id="22663"/>
    <lineage>
        <taxon>Eukaryota</taxon>
        <taxon>Viridiplantae</taxon>
        <taxon>Streptophyta</taxon>
        <taxon>Embryophyta</taxon>
        <taxon>Tracheophyta</taxon>
        <taxon>Spermatophyta</taxon>
        <taxon>Magnoliopsida</taxon>
        <taxon>eudicotyledons</taxon>
        <taxon>Gunneridae</taxon>
        <taxon>Pentapetalae</taxon>
        <taxon>rosids</taxon>
        <taxon>malvids</taxon>
        <taxon>Myrtales</taxon>
        <taxon>Lythraceae</taxon>
        <taxon>Punica</taxon>
    </lineage>
</organism>
<dbReference type="EMBL" id="PGOL01038899">
    <property type="protein sequence ID" value="PKI18365.1"/>
    <property type="molecule type" value="Genomic_DNA"/>
</dbReference>
<evidence type="ECO:0000313" key="1">
    <source>
        <dbReference type="EMBL" id="PKI18365.1"/>
    </source>
</evidence>
<name>A0A2I0HEX7_PUNGR</name>
<feature type="non-terminal residue" evidence="1">
    <location>
        <position position="39"/>
    </location>
</feature>
<proteinExistence type="predicted"/>
<keyword evidence="2" id="KW-1185">Reference proteome</keyword>
<accession>A0A2I0HEX7</accession>
<comment type="caution">
    <text evidence="1">The sequence shown here is derived from an EMBL/GenBank/DDBJ whole genome shotgun (WGS) entry which is preliminary data.</text>
</comment>
<sequence>MGAYDMIVHLRQLYQEQARHERFDVSKALFQTKYTEGSP</sequence>
<protein>
    <submittedName>
        <fullName evidence="1">Uncharacterized protein</fullName>
    </submittedName>
</protein>
<reference evidence="1 2" key="1">
    <citation type="submission" date="2017-11" db="EMBL/GenBank/DDBJ databases">
        <title>De-novo sequencing of pomegranate (Punica granatum L.) genome.</title>
        <authorList>
            <person name="Akparov Z."/>
            <person name="Amiraslanov A."/>
            <person name="Hajiyeva S."/>
            <person name="Abbasov M."/>
            <person name="Kaur K."/>
            <person name="Hamwieh A."/>
            <person name="Solovyev V."/>
            <person name="Salamov A."/>
            <person name="Braich B."/>
            <person name="Kosarev P."/>
            <person name="Mahmoud A."/>
            <person name="Hajiyev E."/>
            <person name="Babayeva S."/>
            <person name="Izzatullayeva V."/>
            <person name="Mammadov A."/>
            <person name="Mammadov A."/>
            <person name="Sharifova S."/>
            <person name="Ojaghi J."/>
            <person name="Eynullazada K."/>
            <person name="Bayramov B."/>
            <person name="Abdulazimova A."/>
            <person name="Shahmuradov I."/>
        </authorList>
    </citation>
    <scope>NUCLEOTIDE SEQUENCE [LARGE SCALE GENOMIC DNA]</scope>
    <source>
        <strain evidence="2">cv. AG2017</strain>
        <tissue evidence="1">Leaf</tissue>
    </source>
</reference>
<dbReference type="Proteomes" id="UP000233551">
    <property type="component" value="Unassembled WGS sequence"/>
</dbReference>